<dbReference type="PROSITE" id="PS00433">
    <property type="entry name" value="PHOSPHOFRUCTOKINASE"/>
    <property type="match status" value="1"/>
</dbReference>
<evidence type="ECO:0000256" key="1">
    <source>
        <dbReference type="ARBA" id="ARBA00001946"/>
    </source>
</evidence>
<comment type="subcellular location">
    <subcellularLocation>
        <location evidence="2 10">Cytoplasm</location>
    </subcellularLocation>
</comment>
<keyword evidence="10" id="KW-0547">Nucleotide-binding</keyword>
<dbReference type="AlphaFoldDB" id="A0A3D4VAN1"/>
<dbReference type="UniPathway" id="UPA00109">
    <property type="reaction ID" value="UER00182"/>
</dbReference>
<comment type="cofactor">
    <cofactor evidence="1 10">
        <name>Mg(2+)</name>
        <dbReference type="ChEBI" id="CHEBI:18420"/>
    </cofactor>
</comment>
<dbReference type="GO" id="GO:0042802">
    <property type="term" value="F:identical protein binding"/>
    <property type="evidence" value="ECO:0007669"/>
    <property type="project" value="TreeGrafter"/>
</dbReference>
<keyword evidence="8 10" id="KW-0460">Magnesium</keyword>
<keyword evidence="9 10" id="KW-0324">Glycolysis</keyword>
<keyword evidence="7 10" id="KW-0418">Kinase</keyword>
<organism evidence="12 13">
    <name type="scientific">Gemmatimonas aurantiaca</name>
    <dbReference type="NCBI Taxonomy" id="173480"/>
    <lineage>
        <taxon>Bacteria</taxon>
        <taxon>Pseudomonadati</taxon>
        <taxon>Gemmatimonadota</taxon>
        <taxon>Gemmatimonadia</taxon>
        <taxon>Gemmatimonadales</taxon>
        <taxon>Gemmatimonadaceae</taxon>
        <taxon>Gemmatimonas</taxon>
    </lineage>
</organism>
<comment type="pathway">
    <text evidence="3 10">Carbohydrate degradation; glycolysis; D-glyceraldehyde 3-phosphate and glycerone phosphate from D-glucose: step 3/4.</text>
</comment>
<dbReference type="InterPro" id="IPR035966">
    <property type="entry name" value="PKF_sf"/>
</dbReference>
<gene>
    <name evidence="10" type="primary">pfkA</name>
    <name evidence="12" type="ORF">DGD08_13320</name>
</gene>
<dbReference type="GO" id="GO:0046872">
    <property type="term" value="F:metal ion binding"/>
    <property type="evidence" value="ECO:0007669"/>
    <property type="project" value="UniProtKB-KW"/>
</dbReference>
<dbReference type="InterPro" id="IPR012829">
    <property type="entry name" value="Phosphofructokinase_III"/>
</dbReference>
<feature type="active site" description="Proton acceptor" evidence="10">
    <location>
        <position position="139"/>
    </location>
</feature>
<dbReference type="GO" id="GO:0030388">
    <property type="term" value="P:fructose 1,6-bisphosphate metabolic process"/>
    <property type="evidence" value="ECO:0007669"/>
    <property type="project" value="TreeGrafter"/>
</dbReference>
<dbReference type="GO" id="GO:0048029">
    <property type="term" value="F:monosaccharide binding"/>
    <property type="evidence" value="ECO:0007669"/>
    <property type="project" value="TreeGrafter"/>
</dbReference>
<keyword evidence="5 10" id="KW-0808">Transferase</keyword>
<feature type="binding site" evidence="10">
    <location>
        <position position="174"/>
    </location>
    <ligand>
        <name>substrate</name>
        <note>ligand shared between dimeric partners</note>
    </ligand>
</feature>
<dbReference type="InterPro" id="IPR012003">
    <property type="entry name" value="ATP_PFK_prok-type"/>
</dbReference>
<dbReference type="GO" id="GO:0005945">
    <property type="term" value="C:6-phosphofructokinase complex"/>
    <property type="evidence" value="ECO:0007669"/>
    <property type="project" value="TreeGrafter"/>
</dbReference>
<dbReference type="GO" id="GO:0003872">
    <property type="term" value="F:6-phosphofructokinase activity"/>
    <property type="evidence" value="ECO:0007669"/>
    <property type="project" value="UniProtKB-UniRule"/>
</dbReference>
<dbReference type="EMBL" id="DPIY01000010">
    <property type="protein sequence ID" value="HCT58179.1"/>
    <property type="molecule type" value="Genomic_DNA"/>
</dbReference>
<feature type="site" description="Important for substrate specificity; cannot use PPi as phosphoryl donor" evidence="10">
    <location>
        <position position="116"/>
    </location>
</feature>
<feature type="binding site" description="in other chain" evidence="10">
    <location>
        <begin position="283"/>
        <end position="286"/>
    </location>
    <ligand>
        <name>substrate</name>
        <note>ligand shared between dimeric partners</note>
    </ligand>
</feature>
<feature type="binding site" description="in other chain" evidence="10">
    <location>
        <position position="234"/>
    </location>
    <ligand>
        <name>substrate</name>
        <note>ligand shared between dimeric partners</note>
    </ligand>
</feature>
<reference evidence="12 13" key="1">
    <citation type="journal article" date="2018" name="Nat. Biotechnol.">
        <title>A standardized bacterial taxonomy based on genome phylogeny substantially revises the tree of life.</title>
        <authorList>
            <person name="Parks D.H."/>
            <person name="Chuvochina M."/>
            <person name="Waite D.W."/>
            <person name="Rinke C."/>
            <person name="Skarshewski A."/>
            <person name="Chaumeil P.A."/>
            <person name="Hugenholtz P."/>
        </authorList>
    </citation>
    <scope>NUCLEOTIDE SEQUENCE [LARGE SCALE GENOMIC DNA]</scope>
    <source>
        <strain evidence="12">UBA8844</strain>
    </source>
</reference>
<evidence type="ECO:0000256" key="5">
    <source>
        <dbReference type="ARBA" id="ARBA00022679"/>
    </source>
</evidence>
<evidence type="ECO:0000256" key="8">
    <source>
        <dbReference type="ARBA" id="ARBA00022842"/>
    </source>
</evidence>
<dbReference type="InterPro" id="IPR015912">
    <property type="entry name" value="Phosphofructokinase_CS"/>
</dbReference>
<dbReference type="FunFam" id="3.40.50.460:FF:000002">
    <property type="entry name" value="ATP-dependent 6-phosphofructokinase"/>
    <property type="match status" value="1"/>
</dbReference>
<dbReference type="InterPro" id="IPR022953">
    <property type="entry name" value="ATP_PFK"/>
</dbReference>
<name>A0A3D4VAN1_9BACT</name>
<comment type="function">
    <text evidence="10">Catalyzes the phosphorylation of D-fructose 6-phosphate to fructose 1,6-bisphosphate by ATP, the first committing step of glycolysis.</text>
</comment>
<keyword evidence="6 10" id="KW-0479">Metal-binding</keyword>
<dbReference type="PIRSF" id="PIRSF000532">
    <property type="entry name" value="ATP_PFK_prok"/>
    <property type="match status" value="1"/>
</dbReference>
<comment type="caution">
    <text evidence="12">The sequence shown here is derived from an EMBL/GenBank/DDBJ whole genome shotgun (WGS) entry which is preliminary data.</text>
</comment>
<dbReference type="Gene3D" id="3.40.50.460">
    <property type="entry name" value="Phosphofructokinase domain"/>
    <property type="match status" value="1"/>
</dbReference>
<evidence type="ECO:0000256" key="4">
    <source>
        <dbReference type="ARBA" id="ARBA00022490"/>
    </source>
</evidence>
<evidence type="ECO:0000256" key="10">
    <source>
        <dbReference type="HAMAP-Rule" id="MF_01976"/>
    </source>
</evidence>
<protein>
    <recommendedName>
        <fullName evidence="10">ATP-dependent 6-phosphofructokinase</fullName>
        <shortName evidence="10">ATP-PFK</shortName>
        <shortName evidence="10">Phosphofructokinase</shortName>
        <ecNumber evidence="10">2.7.1.11</ecNumber>
    </recommendedName>
    <alternativeName>
        <fullName evidence="10">Phosphohexokinase</fullName>
    </alternativeName>
</protein>
<dbReference type="NCBIfam" id="NF002872">
    <property type="entry name" value="PRK03202.1"/>
    <property type="match status" value="1"/>
</dbReference>
<dbReference type="GO" id="GO:0047334">
    <property type="term" value="F:diphosphate-fructose-6-phosphate 1-phosphotransferase activity"/>
    <property type="evidence" value="ECO:0007669"/>
    <property type="project" value="InterPro"/>
</dbReference>
<feature type="binding site" description="in other chain" evidence="10">
    <location>
        <begin position="137"/>
        <end position="139"/>
    </location>
    <ligand>
        <name>substrate</name>
        <note>ligand shared between dimeric partners</note>
    </ligand>
</feature>
<dbReference type="PANTHER" id="PTHR13697">
    <property type="entry name" value="PHOSPHOFRUCTOKINASE"/>
    <property type="match status" value="1"/>
</dbReference>
<feature type="binding site" description="in other chain" evidence="10">
    <location>
        <begin position="181"/>
        <end position="183"/>
    </location>
    <ligand>
        <name>substrate</name>
        <note>ligand shared between dimeric partners</note>
    </ligand>
</feature>
<comment type="catalytic activity">
    <reaction evidence="10">
        <text>beta-D-fructose 6-phosphate + ATP = beta-D-fructose 1,6-bisphosphate + ADP + H(+)</text>
        <dbReference type="Rhea" id="RHEA:16109"/>
        <dbReference type="ChEBI" id="CHEBI:15378"/>
        <dbReference type="ChEBI" id="CHEBI:30616"/>
        <dbReference type="ChEBI" id="CHEBI:32966"/>
        <dbReference type="ChEBI" id="CHEBI:57634"/>
        <dbReference type="ChEBI" id="CHEBI:456216"/>
        <dbReference type="EC" id="2.7.1.11"/>
    </reaction>
</comment>
<evidence type="ECO:0000313" key="12">
    <source>
        <dbReference type="EMBL" id="HCT58179.1"/>
    </source>
</evidence>
<dbReference type="Pfam" id="PF00365">
    <property type="entry name" value="PFK"/>
    <property type="match status" value="1"/>
</dbReference>
<feature type="binding site" evidence="10">
    <location>
        <position position="10"/>
    </location>
    <ligand>
        <name>ATP</name>
        <dbReference type="ChEBI" id="CHEBI:30616"/>
    </ligand>
</feature>
<feature type="binding site" evidence="10">
    <location>
        <begin position="73"/>
        <end position="74"/>
    </location>
    <ligand>
        <name>ATP</name>
        <dbReference type="ChEBI" id="CHEBI:30616"/>
    </ligand>
</feature>
<dbReference type="EC" id="2.7.1.11" evidence="10"/>
<dbReference type="SUPFAM" id="SSF53784">
    <property type="entry name" value="Phosphofructokinase"/>
    <property type="match status" value="1"/>
</dbReference>
<dbReference type="OMA" id="DYCIGFS"/>
<evidence type="ECO:0000256" key="7">
    <source>
        <dbReference type="ARBA" id="ARBA00022777"/>
    </source>
</evidence>
<comment type="subunit">
    <text evidence="10">Homodimer or homotetramer.</text>
</comment>
<dbReference type="HAMAP" id="MF_01976">
    <property type="entry name" value="Phosphofructokinase_III"/>
    <property type="match status" value="1"/>
</dbReference>
<feature type="binding site" evidence="10">
    <location>
        <position position="277"/>
    </location>
    <ligand>
        <name>substrate</name>
        <note>ligand shared between dimeric partners</note>
    </ligand>
</feature>
<keyword evidence="4 10" id="KW-0963">Cytoplasm</keyword>
<comment type="similarity">
    <text evidence="10">Belongs to the phosphofructokinase type A (PFKA) family. Mixed-substrate PFK group III subfamily.</text>
</comment>
<evidence type="ECO:0000313" key="13">
    <source>
        <dbReference type="Proteomes" id="UP000264071"/>
    </source>
</evidence>
<feature type="domain" description="Phosphofructokinase" evidence="11">
    <location>
        <begin position="2"/>
        <end position="309"/>
    </location>
</feature>
<proteinExistence type="inferred from homology"/>
<accession>A0A3D4VAN1</accession>
<feature type="binding site" evidence="10">
    <location>
        <position position="115"/>
    </location>
    <ligand>
        <name>Mg(2+)</name>
        <dbReference type="ChEBI" id="CHEBI:18420"/>
        <note>catalytic</note>
    </ligand>
</feature>
<dbReference type="GO" id="GO:0006002">
    <property type="term" value="P:fructose 6-phosphate metabolic process"/>
    <property type="evidence" value="ECO:0007669"/>
    <property type="project" value="InterPro"/>
</dbReference>
<dbReference type="GO" id="GO:0070095">
    <property type="term" value="F:fructose-6-phosphate binding"/>
    <property type="evidence" value="ECO:0007669"/>
    <property type="project" value="TreeGrafter"/>
</dbReference>
<dbReference type="InterPro" id="IPR000023">
    <property type="entry name" value="Phosphofructokinase_dom"/>
</dbReference>
<evidence type="ECO:0000256" key="6">
    <source>
        <dbReference type="ARBA" id="ARBA00022723"/>
    </source>
</evidence>
<evidence type="ECO:0000256" key="9">
    <source>
        <dbReference type="ARBA" id="ARBA00023152"/>
    </source>
</evidence>
<dbReference type="GO" id="GO:0061621">
    <property type="term" value="P:canonical glycolysis"/>
    <property type="evidence" value="ECO:0007669"/>
    <property type="project" value="TreeGrafter"/>
</dbReference>
<sequence>MRIAISTGGGDAPGLNAVIRAAVLSARTRGWDVLGIKRGFAGLLGEDEIVPLTADTVRGIAGQGGTIIKTTNRGSPFAYPVQAPDGTWSTVDRSDELVENARNLGIEAIISIGGDGSLAIAQKLVAKGVRVVSVPKTIDNDVAGTITTFGFDTAVNTAMEAIDKLHTTAESHDRVMVLEVMGREAGFIALHAGVAGTADVILIPEIEWDLDKVCEKIMARDATGRRFSIVVVAEGAKPRGGQESIIGESLPGQDRRLGGIAERLGFDIQRKTGKETRAMVLGHLQRGGGPTGYDRLLATRFGAAAVQAVADKKWGHMVALQSPHLVTIPIEQVLAETKRVDPSHDVVQAARMMGISFGD</sequence>
<dbReference type="PRINTS" id="PR00476">
    <property type="entry name" value="PHFRCTKINASE"/>
</dbReference>
<evidence type="ECO:0000256" key="2">
    <source>
        <dbReference type="ARBA" id="ARBA00004496"/>
    </source>
</evidence>
<dbReference type="GO" id="GO:0005524">
    <property type="term" value="F:ATP binding"/>
    <property type="evidence" value="ECO:0007669"/>
    <property type="project" value="UniProtKB-KW"/>
</dbReference>
<dbReference type="Proteomes" id="UP000264071">
    <property type="component" value="Unassembled WGS sequence"/>
</dbReference>
<feature type="binding site" evidence="10">
    <location>
        <begin position="114"/>
        <end position="117"/>
    </location>
    <ligand>
        <name>ATP</name>
        <dbReference type="ChEBI" id="CHEBI:30616"/>
    </ligand>
</feature>
<evidence type="ECO:0000256" key="3">
    <source>
        <dbReference type="ARBA" id="ARBA00004679"/>
    </source>
</evidence>
<dbReference type="PANTHER" id="PTHR13697:SF52">
    <property type="entry name" value="ATP-DEPENDENT 6-PHOSPHOFRUCTOKINASE 3"/>
    <property type="match status" value="1"/>
</dbReference>
<dbReference type="GO" id="GO:0016208">
    <property type="term" value="F:AMP binding"/>
    <property type="evidence" value="ECO:0007669"/>
    <property type="project" value="TreeGrafter"/>
</dbReference>
<dbReference type="Gene3D" id="3.40.50.450">
    <property type="match status" value="1"/>
</dbReference>
<keyword evidence="10" id="KW-0067">ATP-binding</keyword>
<evidence type="ECO:0000259" key="11">
    <source>
        <dbReference type="Pfam" id="PF00365"/>
    </source>
</evidence>
<comment type="caution">
    <text evidence="10">Lacks conserved residue(s) required for the propagation of feature annotation.</text>
</comment>